<dbReference type="Pfam" id="PF16199">
    <property type="entry name" value="Radical_SAM_C"/>
    <property type="match status" value="1"/>
</dbReference>
<dbReference type="PANTHER" id="PTHR11135">
    <property type="entry name" value="HISTONE ACETYLTRANSFERASE-RELATED"/>
    <property type="match status" value="1"/>
</dbReference>
<evidence type="ECO:0000256" key="1">
    <source>
        <dbReference type="ARBA" id="ARBA00001966"/>
    </source>
</evidence>
<proteinExistence type="predicted"/>
<dbReference type="SUPFAM" id="SSF102114">
    <property type="entry name" value="Radical SAM enzymes"/>
    <property type="match status" value="1"/>
</dbReference>
<evidence type="ECO:0000256" key="2">
    <source>
        <dbReference type="ARBA" id="ARBA00022485"/>
    </source>
</evidence>
<evidence type="ECO:0000256" key="5">
    <source>
        <dbReference type="ARBA" id="ARBA00023004"/>
    </source>
</evidence>
<dbReference type="Proteomes" id="UP000005451">
    <property type="component" value="Unassembled WGS sequence"/>
</dbReference>
<keyword evidence="5" id="KW-0408">Iron</keyword>
<organism evidence="8 9">
    <name type="scientific">Anaerococcus hydrogenalis DSM 7454</name>
    <dbReference type="NCBI Taxonomy" id="561177"/>
    <lineage>
        <taxon>Bacteria</taxon>
        <taxon>Bacillati</taxon>
        <taxon>Bacillota</taxon>
        <taxon>Tissierellia</taxon>
        <taxon>Tissierellales</taxon>
        <taxon>Peptoniphilaceae</taxon>
        <taxon>Anaerococcus</taxon>
    </lineage>
</organism>
<dbReference type="AlphaFoldDB" id="B6WBA0"/>
<dbReference type="NCBIfam" id="TIGR01212">
    <property type="entry name" value="TIGR01212 family radical SAM protein"/>
    <property type="match status" value="1"/>
</dbReference>
<evidence type="ECO:0000256" key="6">
    <source>
        <dbReference type="ARBA" id="ARBA00023014"/>
    </source>
</evidence>
<dbReference type="GO" id="GO:0003824">
    <property type="term" value="F:catalytic activity"/>
    <property type="evidence" value="ECO:0007669"/>
    <property type="project" value="InterPro"/>
</dbReference>
<keyword evidence="3" id="KW-0949">S-adenosyl-L-methionine</keyword>
<gene>
    <name evidence="8" type="ORF">ANHYDRO_01881</name>
</gene>
<dbReference type="InterPro" id="IPR023404">
    <property type="entry name" value="rSAM_horseshoe"/>
</dbReference>
<keyword evidence="4" id="KW-0479">Metal-binding</keyword>
<evidence type="ECO:0000256" key="4">
    <source>
        <dbReference type="ARBA" id="ARBA00022723"/>
    </source>
</evidence>
<dbReference type="InterPro" id="IPR058240">
    <property type="entry name" value="rSAM_sf"/>
</dbReference>
<reference evidence="8 9" key="2">
    <citation type="submission" date="2008-10" db="EMBL/GenBank/DDBJ databases">
        <title>Draft genome sequence of Anaerococcus hydrogenalis (DSM 7454).</title>
        <authorList>
            <person name="Sudarsanam P."/>
            <person name="Ley R."/>
            <person name="Guruge J."/>
            <person name="Turnbaugh P.J."/>
            <person name="Mahowald M."/>
            <person name="Liep D."/>
            <person name="Gordon J."/>
        </authorList>
    </citation>
    <scope>NUCLEOTIDE SEQUENCE [LARGE SCALE GENOMIC DNA]</scope>
    <source>
        <strain evidence="8 9">DSM 7454</strain>
    </source>
</reference>
<dbReference type="InterPro" id="IPR005911">
    <property type="entry name" value="YhcC-like"/>
</dbReference>
<dbReference type="Pfam" id="PF04055">
    <property type="entry name" value="Radical_SAM"/>
    <property type="match status" value="1"/>
</dbReference>
<name>B6WBA0_9FIRM</name>
<evidence type="ECO:0000256" key="3">
    <source>
        <dbReference type="ARBA" id="ARBA00022691"/>
    </source>
</evidence>
<dbReference type="GO" id="GO:0046872">
    <property type="term" value="F:metal ion binding"/>
    <property type="evidence" value="ECO:0007669"/>
    <property type="project" value="UniProtKB-KW"/>
</dbReference>
<comment type="caution">
    <text evidence="8">The sequence shown here is derived from an EMBL/GenBank/DDBJ whole genome shotgun (WGS) entry which is preliminary data.</text>
</comment>
<dbReference type="GO" id="GO:0051539">
    <property type="term" value="F:4 iron, 4 sulfur cluster binding"/>
    <property type="evidence" value="ECO:0007669"/>
    <property type="project" value="UniProtKB-KW"/>
</dbReference>
<dbReference type="eggNOG" id="COG1242">
    <property type="taxonomic scope" value="Bacteria"/>
</dbReference>
<dbReference type="InterPro" id="IPR032432">
    <property type="entry name" value="Radical_SAM_C"/>
</dbReference>
<evidence type="ECO:0000259" key="7">
    <source>
        <dbReference type="SMART" id="SM00729"/>
    </source>
</evidence>
<dbReference type="EMBL" id="ABXA01000044">
    <property type="protein sequence ID" value="EEB35369.1"/>
    <property type="molecule type" value="Genomic_DNA"/>
</dbReference>
<dbReference type="PANTHER" id="PTHR11135:SF1">
    <property type="entry name" value="PROTEIN YHCC"/>
    <property type="match status" value="1"/>
</dbReference>
<dbReference type="SMART" id="SM00729">
    <property type="entry name" value="Elp3"/>
    <property type="match status" value="1"/>
</dbReference>
<protein>
    <submittedName>
        <fullName evidence="8">Putative radical SAM protein, TIGR01212 family</fullName>
    </submittedName>
</protein>
<sequence>MDKQIDFQINRLKKENRKEGYMAYFQNFTSTYGNIQKMKKLFYGAINNPNIMGLSIATRADCLSDEVIDLLDDLNKKTFLVVELGLQSVNEKSIEFINRGYSHKEFDQGLLKLNEKNIKTLAHIIIGLPNEDIDDFLNDISYINKRKFWGIKVHNLYIEKGSRIYNYYLKNQNDFTMTLDQYVDYVILILENLDPNIIIQRLTGDGRRDKIIWPIWSKNKARVLSTIDKKLKDEDKKQGDLWKEK</sequence>
<dbReference type="Gene3D" id="3.80.30.20">
    <property type="entry name" value="tm_1862 like domain"/>
    <property type="match status" value="1"/>
</dbReference>
<dbReference type="InterPro" id="IPR006638">
    <property type="entry name" value="Elp3/MiaA/NifB-like_rSAM"/>
</dbReference>
<comment type="cofactor">
    <cofactor evidence="1">
        <name>[4Fe-4S] cluster</name>
        <dbReference type="ChEBI" id="CHEBI:49883"/>
    </cofactor>
</comment>
<evidence type="ECO:0000313" key="8">
    <source>
        <dbReference type="EMBL" id="EEB35369.1"/>
    </source>
</evidence>
<reference evidence="8 9" key="1">
    <citation type="submission" date="2008-09" db="EMBL/GenBank/DDBJ databases">
        <authorList>
            <person name="Fulton L."/>
            <person name="Clifton S."/>
            <person name="Fulton B."/>
            <person name="Xu J."/>
            <person name="Minx P."/>
            <person name="Pepin K.H."/>
            <person name="Johnson M."/>
            <person name="Thiruvilangam P."/>
            <person name="Bhonagiri V."/>
            <person name="Nash W.E."/>
            <person name="Mardis E.R."/>
            <person name="Wilson R.K."/>
        </authorList>
    </citation>
    <scope>NUCLEOTIDE SEQUENCE [LARGE SCALE GENOMIC DNA]</scope>
    <source>
        <strain evidence="8 9">DSM 7454</strain>
    </source>
</reference>
<accession>B6WBA0</accession>
<keyword evidence="2" id="KW-0004">4Fe-4S</keyword>
<dbReference type="InterPro" id="IPR007197">
    <property type="entry name" value="rSAM"/>
</dbReference>
<evidence type="ECO:0000313" key="9">
    <source>
        <dbReference type="Proteomes" id="UP000005451"/>
    </source>
</evidence>
<keyword evidence="6" id="KW-0411">Iron-sulfur</keyword>
<dbReference type="InterPro" id="IPR039661">
    <property type="entry name" value="ELP3"/>
</dbReference>
<feature type="domain" description="Elp3/MiaA/NifB-like radical SAM core" evidence="7">
    <location>
        <begin position="2"/>
        <end position="188"/>
    </location>
</feature>
<dbReference type="STRING" id="561177.ANHYDRO_01881"/>